<keyword evidence="4 11" id="KW-0949">S-adenosyl-L-methionine</keyword>
<dbReference type="Gene3D" id="3.40.50.150">
    <property type="entry name" value="Vaccinia Virus protein VP39"/>
    <property type="match status" value="1"/>
</dbReference>
<accession>A0A423PRZ0</accession>
<dbReference type="EC" id="2.1.1.166" evidence="6 11"/>
<keyword evidence="15" id="KW-1185">Reference proteome</keyword>
<evidence type="ECO:0000256" key="10">
    <source>
        <dbReference type="ARBA" id="ARBA00048970"/>
    </source>
</evidence>
<organism evidence="14 15">
    <name type="scientific">Salinisphaera orenii MK-B5</name>
    <dbReference type="NCBI Taxonomy" id="856730"/>
    <lineage>
        <taxon>Bacteria</taxon>
        <taxon>Pseudomonadati</taxon>
        <taxon>Pseudomonadota</taxon>
        <taxon>Gammaproteobacteria</taxon>
        <taxon>Salinisphaerales</taxon>
        <taxon>Salinisphaeraceae</taxon>
        <taxon>Salinisphaera</taxon>
    </lineage>
</organism>
<feature type="binding site" evidence="11">
    <location>
        <position position="79"/>
    </location>
    <ligand>
        <name>S-adenosyl-L-methionine</name>
        <dbReference type="ChEBI" id="CHEBI:59789"/>
    </ligand>
</feature>
<dbReference type="Proteomes" id="UP000283993">
    <property type="component" value="Unassembled WGS sequence"/>
</dbReference>
<evidence type="ECO:0000256" key="7">
    <source>
        <dbReference type="ARBA" id="ARBA00041129"/>
    </source>
</evidence>
<evidence type="ECO:0000256" key="1">
    <source>
        <dbReference type="ARBA" id="ARBA00022552"/>
    </source>
</evidence>
<dbReference type="InterPro" id="IPR050082">
    <property type="entry name" value="RNA_methyltr_RlmE"/>
</dbReference>
<evidence type="ECO:0000256" key="2">
    <source>
        <dbReference type="ARBA" id="ARBA00022603"/>
    </source>
</evidence>
<comment type="similarity">
    <text evidence="11">Belongs to the class I-like SAM-binding methyltransferase superfamily. RNA methyltransferase RlmE family.</text>
</comment>
<feature type="binding site" evidence="11">
    <location>
        <position position="120"/>
    </location>
    <ligand>
        <name>S-adenosyl-L-methionine</name>
        <dbReference type="ChEBI" id="CHEBI:59789"/>
    </ligand>
</feature>
<keyword evidence="3 11" id="KW-0808">Transferase</keyword>
<dbReference type="EMBL" id="AYKH01000010">
    <property type="protein sequence ID" value="ROO28353.1"/>
    <property type="molecule type" value="Genomic_DNA"/>
</dbReference>
<dbReference type="InterPro" id="IPR015507">
    <property type="entry name" value="rRNA-MeTfrase_E"/>
</dbReference>
<comment type="subcellular location">
    <subcellularLocation>
        <location evidence="11">Cytoplasm</location>
    </subcellularLocation>
</comment>
<dbReference type="Pfam" id="PF01728">
    <property type="entry name" value="FtsJ"/>
    <property type="match status" value="1"/>
</dbReference>
<comment type="function">
    <text evidence="5 11">Specifically methylates the uridine in position 2552 of 23S rRNA at the 2'-O position of the ribose in the fully assembled 50S ribosomal subunit.</text>
</comment>
<dbReference type="GO" id="GO:0008650">
    <property type="term" value="F:rRNA (uridine-2'-O-)-methyltransferase activity"/>
    <property type="evidence" value="ECO:0007669"/>
    <property type="project" value="UniProtKB-UniRule"/>
</dbReference>
<dbReference type="PANTHER" id="PTHR10920">
    <property type="entry name" value="RIBOSOMAL RNA METHYLTRANSFERASE"/>
    <property type="match status" value="1"/>
</dbReference>
<dbReference type="RefSeq" id="WP_123630709.1">
    <property type="nucleotide sequence ID" value="NZ_AYKH01000010.1"/>
</dbReference>
<dbReference type="PANTHER" id="PTHR10920:SF18">
    <property type="entry name" value="RRNA METHYLTRANSFERASE 2, MITOCHONDRIAL"/>
    <property type="match status" value="1"/>
</dbReference>
<evidence type="ECO:0000256" key="8">
    <source>
        <dbReference type="ARBA" id="ARBA00041995"/>
    </source>
</evidence>
<comment type="catalytic activity">
    <reaction evidence="10 11">
        <text>uridine(2552) in 23S rRNA + S-adenosyl-L-methionine = 2'-O-methyluridine(2552) in 23S rRNA + S-adenosyl-L-homocysteine + H(+)</text>
        <dbReference type="Rhea" id="RHEA:42720"/>
        <dbReference type="Rhea" id="RHEA-COMP:10202"/>
        <dbReference type="Rhea" id="RHEA-COMP:10203"/>
        <dbReference type="ChEBI" id="CHEBI:15378"/>
        <dbReference type="ChEBI" id="CHEBI:57856"/>
        <dbReference type="ChEBI" id="CHEBI:59789"/>
        <dbReference type="ChEBI" id="CHEBI:65315"/>
        <dbReference type="ChEBI" id="CHEBI:74478"/>
        <dbReference type="EC" id="2.1.1.166"/>
    </reaction>
</comment>
<keyword evidence="11" id="KW-0963">Cytoplasm</keyword>
<sequence length="205" mass="22638">MSKRSDTRRWLDRHRNDPYVRAAQADNYRSRAVYKLAEVDERDGLLAGKRCIVDLGAAPGGWSQYCRRVRPSARVLALDRLSMAAIEGVEFLEADFAEQPGLDALLAALDGQGVDLVLSDMAPNLSGIKVSDQAGVMQLAELALDLCGQVLERGGDLLIKVFQGEGFDALLADMRARFDRVAVRKPKASRDASREMYLVGRGWRT</sequence>
<reference evidence="14 15" key="1">
    <citation type="submission" date="2013-10" db="EMBL/GenBank/DDBJ databases">
        <title>Salinisphaera orenii MK-B5 Genome Sequencing.</title>
        <authorList>
            <person name="Lai Q."/>
            <person name="Li C."/>
            <person name="Shao Z."/>
        </authorList>
    </citation>
    <scope>NUCLEOTIDE SEQUENCE [LARGE SCALE GENOMIC DNA]</scope>
    <source>
        <strain evidence="14 15">MK-B5</strain>
    </source>
</reference>
<evidence type="ECO:0000313" key="15">
    <source>
        <dbReference type="Proteomes" id="UP000283993"/>
    </source>
</evidence>
<keyword evidence="2 11" id="KW-0489">Methyltransferase</keyword>
<comment type="caution">
    <text evidence="14">The sequence shown here is derived from an EMBL/GenBank/DDBJ whole genome shotgun (WGS) entry which is preliminary data.</text>
</comment>
<dbReference type="SUPFAM" id="SSF53335">
    <property type="entry name" value="S-adenosyl-L-methionine-dependent methyltransferases"/>
    <property type="match status" value="1"/>
</dbReference>
<dbReference type="AlphaFoldDB" id="A0A423PRZ0"/>
<dbReference type="GO" id="GO:0005737">
    <property type="term" value="C:cytoplasm"/>
    <property type="evidence" value="ECO:0007669"/>
    <property type="project" value="UniProtKB-SubCell"/>
</dbReference>
<feature type="domain" description="Ribosomal RNA methyltransferase FtsJ" evidence="13">
    <location>
        <begin position="28"/>
        <end position="202"/>
    </location>
</feature>
<proteinExistence type="inferred from homology"/>
<evidence type="ECO:0000256" key="5">
    <source>
        <dbReference type="ARBA" id="ARBA00037569"/>
    </source>
</evidence>
<dbReference type="PIRSF" id="PIRSF005461">
    <property type="entry name" value="23S_rRNA_mtase"/>
    <property type="match status" value="1"/>
</dbReference>
<dbReference type="InterPro" id="IPR002877">
    <property type="entry name" value="RNA_MeTrfase_FtsJ_dom"/>
</dbReference>
<gene>
    <name evidence="11 14" type="primary">rrmJ</name>
    <name evidence="11" type="synonym">ftsJ</name>
    <name evidence="11" type="synonym">rlmE</name>
    <name evidence="14" type="ORF">SAOR_06505</name>
</gene>
<feature type="binding site" evidence="11">
    <location>
        <position position="62"/>
    </location>
    <ligand>
        <name>S-adenosyl-L-methionine</name>
        <dbReference type="ChEBI" id="CHEBI:59789"/>
    </ligand>
</feature>
<evidence type="ECO:0000256" key="12">
    <source>
        <dbReference type="PIRSR" id="PIRSR005461-1"/>
    </source>
</evidence>
<evidence type="ECO:0000313" key="14">
    <source>
        <dbReference type="EMBL" id="ROO28353.1"/>
    </source>
</evidence>
<feature type="binding site" evidence="11">
    <location>
        <position position="60"/>
    </location>
    <ligand>
        <name>S-adenosyl-L-methionine</name>
        <dbReference type="ChEBI" id="CHEBI:59789"/>
    </ligand>
</feature>
<evidence type="ECO:0000256" key="9">
    <source>
        <dbReference type="ARBA" id="ARBA00042745"/>
    </source>
</evidence>
<feature type="active site" description="Proton acceptor" evidence="11 12">
    <location>
        <position position="160"/>
    </location>
</feature>
<evidence type="ECO:0000256" key="6">
    <source>
        <dbReference type="ARBA" id="ARBA00038861"/>
    </source>
</evidence>
<feature type="binding site" evidence="11">
    <location>
        <position position="95"/>
    </location>
    <ligand>
        <name>S-adenosyl-L-methionine</name>
        <dbReference type="ChEBI" id="CHEBI:59789"/>
    </ligand>
</feature>
<evidence type="ECO:0000256" key="4">
    <source>
        <dbReference type="ARBA" id="ARBA00022691"/>
    </source>
</evidence>
<dbReference type="HAMAP" id="MF_01547">
    <property type="entry name" value="RNA_methyltr_E"/>
    <property type="match status" value="1"/>
</dbReference>
<dbReference type="InterPro" id="IPR029063">
    <property type="entry name" value="SAM-dependent_MTases_sf"/>
</dbReference>
<evidence type="ECO:0000259" key="13">
    <source>
        <dbReference type="Pfam" id="PF01728"/>
    </source>
</evidence>
<protein>
    <recommendedName>
        <fullName evidence="7 11">Ribosomal RNA large subunit methyltransferase E</fullName>
        <ecNumber evidence="6 11">2.1.1.166</ecNumber>
    </recommendedName>
    <alternativeName>
        <fullName evidence="9 11">23S rRNA Um2552 methyltransferase</fullName>
    </alternativeName>
    <alternativeName>
        <fullName evidence="8 11">rRNA (uridine-2'-O-)-methyltransferase</fullName>
    </alternativeName>
</protein>
<evidence type="ECO:0000256" key="3">
    <source>
        <dbReference type="ARBA" id="ARBA00022679"/>
    </source>
</evidence>
<keyword evidence="1 11" id="KW-0698">rRNA processing</keyword>
<evidence type="ECO:0000256" key="11">
    <source>
        <dbReference type="HAMAP-Rule" id="MF_01547"/>
    </source>
</evidence>
<name>A0A423PRZ0_9GAMM</name>